<feature type="non-terminal residue" evidence="1">
    <location>
        <position position="58"/>
    </location>
</feature>
<proteinExistence type="predicted"/>
<gene>
    <name evidence="1" type="ORF">AVEN_183295_1</name>
</gene>
<keyword evidence="2" id="KW-1185">Reference proteome</keyword>
<dbReference type="EMBL" id="BGPR01000693">
    <property type="protein sequence ID" value="GBM31895.1"/>
    <property type="molecule type" value="Genomic_DNA"/>
</dbReference>
<accession>A0A4Y2EVG1</accession>
<evidence type="ECO:0000313" key="2">
    <source>
        <dbReference type="Proteomes" id="UP000499080"/>
    </source>
</evidence>
<reference evidence="1 2" key="1">
    <citation type="journal article" date="2019" name="Sci. Rep.">
        <title>Orb-weaving spider Araneus ventricosus genome elucidates the spidroin gene catalogue.</title>
        <authorList>
            <person name="Kono N."/>
            <person name="Nakamura H."/>
            <person name="Ohtoshi R."/>
            <person name="Moran D.A.P."/>
            <person name="Shinohara A."/>
            <person name="Yoshida Y."/>
            <person name="Fujiwara M."/>
            <person name="Mori M."/>
            <person name="Tomita M."/>
            <person name="Arakawa K."/>
        </authorList>
    </citation>
    <scope>NUCLEOTIDE SEQUENCE [LARGE SCALE GENOMIC DNA]</scope>
</reference>
<protein>
    <submittedName>
        <fullName evidence="1">Uncharacterized protein</fullName>
    </submittedName>
</protein>
<evidence type="ECO:0000313" key="1">
    <source>
        <dbReference type="EMBL" id="GBM31895.1"/>
    </source>
</evidence>
<dbReference type="AlphaFoldDB" id="A0A4Y2EVG1"/>
<organism evidence="1 2">
    <name type="scientific">Araneus ventricosus</name>
    <name type="common">Orbweaver spider</name>
    <name type="synonym">Epeira ventricosa</name>
    <dbReference type="NCBI Taxonomy" id="182803"/>
    <lineage>
        <taxon>Eukaryota</taxon>
        <taxon>Metazoa</taxon>
        <taxon>Ecdysozoa</taxon>
        <taxon>Arthropoda</taxon>
        <taxon>Chelicerata</taxon>
        <taxon>Arachnida</taxon>
        <taxon>Araneae</taxon>
        <taxon>Araneomorphae</taxon>
        <taxon>Entelegynae</taxon>
        <taxon>Araneoidea</taxon>
        <taxon>Araneidae</taxon>
        <taxon>Araneus</taxon>
    </lineage>
</organism>
<sequence>MIPLLDYGTDLWSCQSNVLKKEWSDDEICCEATPNRVLGNAMEIPELHGVVRMPEFEN</sequence>
<comment type="caution">
    <text evidence="1">The sequence shown here is derived from an EMBL/GenBank/DDBJ whole genome shotgun (WGS) entry which is preliminary data.</text>
</comment>
<name>A0A4Y2EVG1_ARAVE</name>
<dbReference type="Proteomes" id="UP000499080">
    <property type="component" value="Unassembled WGS sequence"/>
</dbReference>